<keyword evidence="5 6" id="KW-0342">GTP-binding</keyword>
<accession>A0AAX4P878</accession>
<evidence type="ECO:0000256" key="1">
    <source>
        <dbReference type="ARBA" id="ARBA00005290"/>
    </source>
</evidence>
<dbReference type="GO" id="GO:0005525">
    <property type="term" value="F:GTP binding"/>
    <property type="evidence" value="ECO:0007669"/>
    <property type="project" value="UniProtKB-KW"/>
</dbReference>
<comment type="similarity">
    <text evidence="1 6">Belongs to the GPN-loop GTPase family.</text>
</comment>
<evidence type="ECO:0000313" key="8">
    <source>
        <dbReference type="Proteomes" id="UP001472866"/>
    </source>
</evidence>
<dbReference type="Proteomes" id="UP001472866">
    <property type="component" value="Chromosome 06"/>
</dbReference>
<dbReference type="InterPro" id="IPR030228">
    <property type="entry name" value="Gpn3"/>
</dbReference>
<keyword evidence="8" id="KW-1185">Reference proteome</keyword>
<dbReference type="GO" id="GO:0003924">
    <property type="term" value="F:GTPase activity"/>
    <property type="evidence" value="ECO:0007669"/>
    <property type="project" value="TreeGrafter"/>
</dbReference>
<dbReference type="Gene3D" id="3.40.50.300">
    <property type="entry name" value="P-loop containing nucleotide triphosphate hydrolases"/>
    <property type="match status" value="1"/>
</dbReference>
<proteinExistence type="inferred from homology"/>
<evidence type="ECO:0000256" key="2">
    <source>
        <dbReference type="ARBA" id="ARBA00014587"/>
    </source>
</evidence>
<name>A0AAX4P878_9CHLO</name>
<keyword evidence="4 6" id="KW-0378">Hydrolase</keyword>
<dbReference type="PANTHER" id="PTHR21231">
    <property type="entry name" value="XPA-BINDING PROTEIN 1-RELATED"/>
    <property type="match status" value="1"/>
</dbReference>
<evidence type="ECO:0000256" key="3">
    <source>
        <dbReference type="ARBA" id="ARBA00022741"/>
    </source>
</evidence>
<protein>
    <recommendedName>
        <fullName evidence="2 6">GPN-loop GTPase 3</fullName>
    </recommendedName>
</protein>
<gene>
    <name evidence="7" type="ORF">HKI87_06g40940</name>
</gene>
<reference evidence="7 8" key="1">
    <citation type="submission" date="2024-03" db="EMBL/GenBank/DDBJ databases">
        <title>Complete genome sequence of the green alga Chloropicon roscoffensis RCC1871.</title>
        <authorList>
            <person name="Lemieux C."/>
            <person name="Pombert J.-F."/>
            <person name="Otis C."/>
            <person name="Turmel M."/>
        </authorList>
    </citation>
    <scope>NUCLEOTIDE SEQUENCE [LARGE SCALE GENOMIC DNA]</scope>
    <source>
        <strain evidence="7 8">RCC1871</strain>
    </source>
</reference>
<comment type="function">
    <text evidence="6">Small GTPase required for proper nuclear import of RNA polymerase II and III (RNAPII and RNAPIII). May act at an RNAP assembly step prior to nuclear import.</text>
</comment>
<dbReference type="SUPFAM" id="SSF52540">
    <property type="entry name" value="P-loop containing nucleoside triphosphate hydrolases"/>
    <property type="match status" value="1"/>
</dbReference>
<dbReference type="InterPro" id="IPR004130">
    <property type="entry name" value="Gpn"/>
</dbReference>
<evidence type="ECO:0000313" key="7">
    <source>
        <dbReference type="EMBL" id="WZN62557.1"/>
    </source>
</evidence>
<dbReference type="AlphaFoldDB" id="A0AAX4P878"/>
<dbReference type="FunFam" id="3.40.50.300:FF:000552">
    <property type="entry name" value="GPN-loop GTPase 3"/>
    <property type="match status" value="1"/>
</dbReference>
<evidence type="ECO:0000256" key="4">
    <source>
        <dbReference type="ARBA" id="ARBA00022801"/>
    </source>
</evidence>
<evidence type="ECO:0000256" key="6">
    <source>
        <dbReference type="RuleBase" id="RU365059"/>
    </source>
</evidence>
<dbReference type="PANTHER" id="PTHR21231:SF7">
    <property type="entry name" value="GPN-LOOP GTPASE 3"/>
    <property type="match status" value="1"/>
</dbReference>
<dbReference type="CDD" id="cd17872">
    <property type="entry name" value="GPN3"/>
    <property type="match status" value="1"/>
</dbReference>
<dbReference type="InterPro" id="IPR027417">
    <property type="entry name" value="P-loop_NTPase"/>
</dbReference>
<sequence>MGRYAQLVLGPAGSGKSTFCSQLADHCKAVKRKIHFANLDPAAERFDYPVSLDIRDLISVEDVQEELKLGPNGALVYAMEYFEEHIDDWFAEVFEESFGDDDYVVFDCPGQIELYSHNAAFKRFVHYLRDQGWSVCVVYLLDAQFVTDPTKFISGCMTCLSAMVQLELPHTNVLTKIDLVSNKEEVEEFLDVDARSLSGQLNARMGPRYARLNEAIAGLVDEFSMVSFFPLDYTEEESLQDLLAYIDNSIQYGEDEEIRDQIKDMEDPEDGRQGV</sequence>
<organism evidence="7 8">
    <name type="scientific">Chloropicon roscoffensis</name>
    <dbReference type="NCBI Taxonomy" id="1461544"/>
    <lineage>
        <taxon>Eukaryota</taxon>
        <taxon>Viridiplantae</taxon>
        <taxon>Chlorophyta</taxon>
        <taxon>Chloropicophyceae</taxon>
        <taxon>Chloropicales</taxon>
        <taxon>Chloropicaceae</taxon>
        <taxon>Chloropicon</taxon>
    </lineage>
</organism>
<dbReference type="EMBL" id="CP151506">
    <property type="protein sequence ID" value="WZN62557.1"/>
    <property type="molecule type" value="Genomic_DNA"/>
</dbReference>
<dbReference type="Pfam" id="PF03029">
    <property type="entry name" value="ATP_bind_1"/>
    <property type="match status" value="1"/>
</dbReference>
<comment type="subunit">
    <text evidence="6">Binds to RNA polymerase II (RNAPII).</text>
</comment>
<evidence type="ECO:0000256" key="5">
    <source>
        <dbReference type="ARBA" id="ARBA00023134"/>
    </source>
</evidence>
<keyword evidence="3 6" id="KW-0547">Nucleotide-binding</keyword>